<dbReference type="PROSITE" id="PS51092">
    <property type="entry name" value="FN2_2"/>
    <property type="match status" value="1"/>
</dbReference>
<evidence type="ECO:0000256" key="5">
    <source>
        <dbReference type="ARBA" id="ARBA00022525"/>
    </source>
</evidence>
<dbReference type="Pfam" id="PF00040">
    <property type="entry name" value="fn2"/>
    <property type="match status" value="1"/>
</dbReference>
<evidence type="ECO:0000256" key="9">
    <source>
        <dbReference type="ARBA" id="ARBA00023002"/>
    </source>
</evidence>
<dbReference type="EMBL" id="MU825405">
    <property type="protein sequence ID" value="KAJ7391725.1"/>
    <property type="molecule type" value="Genomic_DNA"/>
</dbReference>
<evidence type="ECO:0000256" key="12">
    <source>
        <dbReference type="ARBA" id="ARBA00038869"/>
    </source>
</evidence>
<organism evidence="16 17">
    <name type="scientific">Desmophyllum pertusum</name>
    <dbReference type="NCBI Taxonomy" id="174260"/>
    <lineage>
        <taxon>Eukaryota</taxon>
        <taxon>Metazoa</taxon>
        <taxon>Cnidaria</taxon>
        <taxon>Anthozoa</taxon>
        <taxon>Hexacorallia</taxon>
        <taxon>Scleractinia</taxon>
        <taxon>Caryophylliina</taxon>
        <taxon>Caryophylliidae</taxon>
        <taxon>Desmophyllum</taxon>
    </lineage>
</organism>
<dbReference type="EC" id="1.4.3.13" evidence="12"/>
<dbReference type="FunFam" id="2.10.10.10:FF:000009">
    <property type="entry name" value="Epididymal sperm-binding protein 1"/>
    <property type="match status" value="1"/>
</dbReference>
<dbReference type="CDD" id="cd00062">
    <property type="entry name" value="FN2"/>
    <property type="match status" value="1"/>
</dbReference>
<dbReference type="PROSITE" id="PS00926">
    <property type="entry name" value="LYSYL_OXIDASE"/>
    <property type="match status" value="1"/>
</dbReference>
<keyword evidence="5" id="KW-0964">Secreted</keyword>
<protein>
    <recommendedName>
        <fullName evidence="12">protein-lysine 6-oxidase</fullName>
        <ecNumber evidence="12">1.4.3.13</ecNumber>
    </recommendedName>
</protein>
<comment type="similarity">
    <text evidence="3">Belongs to the lysyl oxidase family.</text>
</comment>
<keyword evidence="4" id="KW-0886">LTQ</keyword>
<keyword evidence="17" id="KW-1185">Reference proteome</keyword>
<dbReference type="PANTHER" id="PTHR45817:SF4">
    <property type="entry name" value="LYSYL OXIDASE-LIKE-RELATED"/>
    <property type="match status" value="1"/>
</dbReference>
<dbReference type="InterPro" id="IPR013806">
    <property type="entry name" value="Kringle-like"/>
</dbReference>
<comment type="caution">
    <text evidence="16">The sequence shown here is derived from an EMBL/GenBank/DDBJ whole genome shotgun (WGS) entry which is preliminary data.</text>
</comment>
<proteinExistence type="inferred from homology"/>
<evidence type="ECO:0000256" key="10">
    <source>
        <dbReference type="ARBA" id="ARBA00023008"/>
    </source>
</evidence>
<comment type="caution">
    <text evidence="14">Lacks conserved residue(s) required for the propagation of feature annotation.</text>
</comment>
<keyword evidence="7" id="KW-0677">Repeat</keyword>
<dbReference type="InterPro" id="IPR050912">
    <property type="entry name" value="LOX-like_protein"/>
</dbReference>
<accession>A0A9X0D9F9</accession>
<dbReference type="Gene3D" id="2.10.10.10">
    <property type="entry name" value="Fibronectin, type II, collagen-binding"/>
    <property type="match status" value="1"/>
</dbReference>
<comment type="subcellular location">
    <subcellularLocation>
        <location evidence="2">Secreted</location>
        <location evidence="2">Extracellular space</location>
    </subcellularLocation>
</comment>
<dbReference type="Pfam" id="PF01186">
    <property type="entry name" value="Lysyl_oxidase"/>
    <property type="match status" value="1"/>
</dbReference>
<evidence type="ECO:0000256" key="13">
    <source>
        <dbReference type="ARBA" id="ARBA00047861"/>
    </source>
</evidence>
<dbReference type="SMART" id="SM00059">
    <property type="entry name" value="FN2"/>
    <property type="match status" value="1"/>
</dbReference>
<dbReference type="GO" id="GO:0005615">
    <property type="term" value="C:extracellular space"/>
    <property type="evidence" value="ECO:0007669"/>
    <property type="project" value="TreeGrafter"/>
</dbReference>
<reference evidence="16" key="1">
    <citation type="submission" date="2023-01" db="EMBL/GenBank/DDBJ databases">
        <title>Genome assembly of the deep-sea coral Lophelia pertusa.</title>
        <authorList>
            <person name="Herrera S."/>
            <person name="Cordes E."/>
        </authorList>
    </citation>
    <scope>NUCLEOTIDE SEQUENCE</scope>
    <source>
        <strain evidence="16">USNM1676648</strain>
        <tissue evidence="16">Polyp</tissue>
    </source>
</reference>
<feature type="domain" description="Fibronectin type-II" evidence="15">
    <location>
        <begin position="178"/>
        <end position="224"/>
    </location>
</feature>
<evidence type="ECO:0000256" key="7">
    <source>
        <dbReference type="ARBA" id="ARBA00022737"/>
    </source>
</evidence>
<comment type="catalytic activity">
    <reaction evidence="13">
        <text>L-lysyl-[protein] + O2 + H2O = (S)-2-amino-6-oxohexanoyl-[protein] + H2O2 + NH4(+)</text>
        <dbReference type="Rhea" id="RHEA:24544"/>
        <dbReference type="Rhea" id="RHEA-COMP:9752"/>
        <dbReference type="Rhea" id="RHEA-COMP:12448"/>
        <dbReference type="ChEBI" id="CHEBI:15377"/>
        <dbReference type="ChEBI" id="CHEBI:15379"/>
        <dbReference type="ChEBI" id="CHEBI:16240"/>
        <dbReference type="ChEBI" id="CHEBI:28938"/>
        <dbReference type="ChEBI" id="CHEBI:29969"/>
        <dbReference type="ChEBI" id="CHEBI:131803"/>
        <dbReference type="EC" id="1.4.3.13"/>
    </reaction>
</comment>
<keyword evidence="11" id="KW-1015">Disulfide bond</keyword>
<dbReference type="Proteomes" id="UP001163046">
    <property type="component" value="Unassembled WGS sequence"/>
</dbReference>
<name>A0A9X0D9F9_9CNID</name>
<keyword evidence="9" id="KW-0560">Oxidoreductase</keyword>
<dbReference type="GO" id="GO:0005507">
    <property type="term" value="F:copper ion binding"/>
    <property type="evidence" value="ECO:0007669"/>
    <property type="project" value="InterPro"/>
</dbReference>
<dbReference type="InterPro" id="IPR019828">
    <property type="entry name" value="Lysyl_oxidase_CS"/>
</dbReference>
<keyword evidence="8" id="KW-0801">TPQ</keyword>
<evidence type="ECO:0000256" key="3">
    <source>
        <dbReference type="ARBA" id="ARBA00007492"/>
    </source>
</evidence>
<dbReference type="InterPro" id="IPR001695">
    <property type="entry name" value="Lysyl_oxidase"/>
</dbReference>
<evidence type="ECO:0000256" key="4">
    <source>
        <dbReference type="ARBA" id="ARBA00022477"/>
    </source>
</evidence>
<comment type="cofactor">
    <cofactor evidence="1">
        <name>Cu cation</name>
        <dbReference type="ChEBI" id="CHEBI:23378"/>
    </cofactor>
</comment>
<evidence type="ECO:0000256" key="1">
    <source>
        <dbReference type="ARBA" id="ARBA00001935"/>
    </source>
</evidence>
<dbReference type="PANTHER" id="PTHR45817">
    <property type="entry name" value="LYSYL OXIDASE-LIKE-RELATED"/>
    <property type="match status" value="1"/>
</dbReference>
<evidence type="ECO:0000313" key="17">
    <source>
        <dbReference type="Proteomes" id="UP001163046"/>
    </source>
</evidence>
<sequence length="224" mass="26131">MRLSQDYQRRLLRFSVQVENRGLDHFRPTADKSTWQWHKCHQHYHSMETFSTYDLIRQNTGKKVAQGHKASFCLEDTKCDLGFENVWNCTDGGDQGISPGCYDIYHYNIDCQWVDCTDFVHGSFYLRVHLNPGNQVAESDFRNNVARCSVYDYGSYIIANKCWIEDCESGLDTHGGNSGGNCCVFPFLFNGKLYHDCTMDGYRKKWCSTTYNFRKDKKWGLCYD</sequence>
<evidence type="ECO:0000313" key="16">
    <source>
        <dbReference type="EMBL" id="KAJ7391725.1"/>
    </source>
</evidence>
<keyword evidence="6" id="KW-0479">Metal-binding</keyword>
<dbReference type="PRINTS" id="PR00013">
    <property type="entry name" value="FNTYPEII"/>
</dbReference>
<keyword evidence="10" id="KW-0186">Copper</keyword>
<evidence type="ECO:0000256" key="6">
    <source>
        <dbReference type="ARBA" id="ARBA00022723"/>
    </source>
</evidence>
<dbReference type="OrthoDB" id="547291at2759"/>
<evidence type="ECO:0000259" key="15">
    <source>
        <dbReference type="PROSITE" id="PS51092"/>
    </source>
</evidence>
<evidence type="ECO:0000256" key="11">
    <source>
        <dbReference type="ARBA" id="ARBA00023157"/>
    </source>
</evidence>
<dbReference type="InterPro" id="IPR036943">
    <property type="entry name" value="FN_type2_sf"/>
</dbReference>
<dbReference type="InterPro" id="IPR000562">
    <property type="entry name" value="FN_type2_dom"/>
</dbReference>
<gene>
    <name evidence="16" type="ORF">OS493_017423</name>
</gene>
<dbReference type="GO" id="GO:0004720">
    <property type="term" value="F:protein-lysine 6-oxidase activity"/>
    <property type="evidence" value="ECO:0007669"/>
    <property type="project" value="UniProtKB-EC"/>
</dbReference>
<evidence type="ECO:0000256" key="14">
    <source>
        <dbReference type="PROSITE-ProRule" id="PRU00479"/>
    </source>
</evidence>
<evidence type="ECO:0000256" key="8">
    <source>
        <dbReference type="ARBA" id="ARBA00022772"/>
    </source>
</evidence>
<dbReference type="AlphaFoldDB" id="A0A9X0D9F9"/>
<evidence type="ECO:0000256" key="2">
    <source>
        <dbReference type="ARBA" id="ARBA00004239"/>
    </source>
</evidence>
<dbReference type="PRINTS" id="PR00074">
    <property type="entry name" value="LYSYLOXIDASE"/>
</dbReference>
<dbReference type="SUPFAM" id="SSF57440">
    <property type="entry name" value="Kringle-like"/>
    <property type="match status" value="1"/>
</dbReference>